<evidence type="ECO:0000256" key="1">
    <source>
        <dbReference type="ARBA" id="ARBA00022598"/>
    </source>
</evidence>
<sequence>MTIFFSLIGLIVSTFFSLPTLYQFQIKEYFLPRILSGIKDNRGFWIPLKMPARSLRNILITGFVFLIMVAYFGWTALRFQEIDLSYTLFWGLGFLASKVVVFLGVLLTEPLALYKRGRIIKRAEQMAKDSDAVVIGVTGSYGKSSMKVILHRLLSEKYKVASTKKNYNSEVGVAMSFLNEIRPDTQYFISEMAAYTVGTITRSANITPPRIGFVTGLGNQHVDIFGSREALLKAKSELPSALPKDGKLYLNMDCDGYEVMTKAAHCTVITYSITNPKADAYSQPTGNGSFHFAYKNLNLSLNTVLPGNHSILNLTGALACAIDLGLDEKQIVEALKHLKPISQKLSRRELDNGSILIDDSYNSSVEGFIAALHYISEFSQTNRTAITRGLLELGDTLETSYERIVSVLRELNIHLITTDPVLHKIAGDEISELVDEKSVHEKICSGTEKDVFLLEGRFSPKVMQDLSHHCRK</sequence>
<evidence type="ECO:0000256" key="2">
    <source>
        <dbReference type="ARBA" id="ARBA00022741"/>
    </source>
</evidence>
<evidence type="ECO:0000256" key="4">
    <source>
        <dbReference type="SAM" id="Phobius"/>
    </source>
</evidence>
<organism evidence="6 7">
    <name type="scientific">Candidatus Dojkabacteria bacterium</name>
    <dbReference type="NCBI Taxonomy" id="2099670"/>
    <lineage>
        <taxon>Bacteria</taxon>
        <taxon>Candidatus Dojkabacteria</taxon>
    </lineage>
</organism>
<keyword evidence="4" id="KW-0812">Transmembrane</keyword>
<dbReference type="SUPFAM" id="SSF53244">
    <property type="entry name" value="MurD-like peptide ligases, peptide-binding domain"/>
    <property type="match status" value="1"/>
</dbReference>
<keyword evidence="2" id="KW-0547">Nucleotide-binding</keyword>
<dbReference type="GO" id="GO:0016881">
    <property type="term" value="F:acid-amino acid ligase activity"/>
    <property type="evidence" value="ECO:0007669"/>
    <property type="project" value="InterPro"/>
</dbReference>
<dbReference type="InterPro" id="IPR051046">
    <property type="entry name" value="MurCDEF_CellWall_CoF430Synth"/>
</dbReference>
<name>A0A955KX40_9BACT</name>
<dbReference type="InterPro" id="IPR036565">
    <property type="entry name" value="Mur-like_cat_sf"/>
</dbReference>
<feature type="transmembrane region" description="Helical" evidence="4">
    <location>
        <begin position="89"/>
        <end position="114"/>
    </location>
</feature>
<comment type="caution">
    <text evidence="6">The sequence shown here is derived from an EMBL/GenBank/DDBJ whole genome shotgun (WGS) entry which is preliminary data.</text>
</comment>
<dbReference type="Gene3D" id="3.90.190.20">
    <property type="entry name" value="Mur ligase, C-terminal domain"/>
    <property type="match status" value="1"/>
</dbReference>
<feature type="domain" description="Mur ligase central" evidence="5">
    <location>
        <begin position="137"/>
        <end position="321"/>
    </location>
</feature>
<proteinExistence type="predicted"/>
<dbReference type="Proteomes" id="UP000741282">
    <property type="component" value="Unassembled WGS sequence"/>
</dbReference>
<dbReference type="AlphaFoldDB" id="A0A955KX40"/>
<evidence type="ECO:0000313" key="7">
    <source>
        <dbReference type="Proteomes" id="UP000741282"/>
    </source>
</evidence>
<keyword evidence="1 6" id="KW-0436">Ligase</keyword>
<accession>A0A955KX40</accession>
<dbReference type="Pfam" id="PF08245">
    <property type="entry name" value="Mur_ligase_M"/>
    <property type="match status" value="1"/>
</dbReference>
<reference evidence="6" key="2">
    <citation type="journal article" date="2021" name="Microbiome">
        <title>Successional dynamics and alternative stable states in a saline activated sludge microbial community over 9 years.</title>
        <authorList>
            <person name="Wang Y."/>
            <person name="Ye J."/>
            <person name="Ju F."/>
            <person name="Liu L."/>
            <person name="Boyd J.A."/>
            <person name="Deng Y."/>
            <person name="Parks D.H."/>
            <person name="Jiang X."/>
            <person name="Yin X."/>
            <person name="Woodcroft B.J."/>
            <person name="Tyson G.W."/>
            <person name="Hugenholtz P."/>
            <person name="Polz M.F."/>
            <person name="Zhang T."/>
        </authorList>
    </citation>
    <scope>NUCLEOTIDE SEQUENCE</scope>
    <source>
        <strain evidence="6">HKST-UBA17</strain>
    </source>
</reference>
<keyword evidence="4" id="KW-0472">Membrane</keyword>
<dbReference type="InterPro" id="IPR013221">
    <property type="entry name" value="Mur_ligase_cen"/>
</dbReference>
<feature type="transmembrane region" description="Helical" evidence="4">
    <location>
        <begin position="6"/>
        <end position="24"/>
    </location>
</feature>
<feature type="transmembrane region" description="Helical" evidence="4">
    <location>
        <begin position="58"/>
        <end position="77"/>
    </location>
</feature>
<keyword evidence="3" id="KW-0067">ATP-binding</keyword>
<keyword evidence="4" id="KW-1133">Transmembrane helix</keyword>
<reference evidence="6" key="1">
    <citation type="submission" date="2020-04" db="EMBL/GenBank/DDBJ databases">
        <authorList>
            <person name="Zhang T."/>
        </authorList>
    </citation>
    <scope>NUCLEOTIDE SEQUENCE</scope>
    <source>
        <strain evidence="6">HKST-UBA17</strain>
    </source>
</reference>
<dbReference type="PANTHER" id="PTHR43024:SF1">
    <property type="entry name" value="UDP-N-ACETYLMURAMOYL-TRIPEPTIDE--D-ALANYL-D-ALANINE LIGASE"/>
    <property type="match status" value="1"/>
</dbReference>
<evidence type="ECO:0000259" key="5">
    <source>
        <dbReference type="Pfam" id="PF08245"/>
    </source>
</evidence>
<gene>
    <name evidence="6" type="ORF">KC685_02545</name>
</gene>
<dbReference type="SUPFAM" id="SSF53623">
    <property type="entry name" value="MurD-like peptide ligases, catalytic domain"/>
    <property type="match status" value="1"/>
</dbReference>
<evidence type="ECO:0000256" key="3">
    <source>
        <dbReference type="ARBA" id="ARBA00022840"/>
    </source>
</evidence>
<evidence type="ECO:0000313" key="6">
    <source>
        <dbReference type="EMBL" id="MCA9376774.1"/>
    </source>
</evidence>
<dbReference type="Gene3D" id="3.40.1190.10">
    <property type="entry name" value="Mur-like, catalytic domain"/>
    <property type="match status" value="1"/>
</dbReference>
<protein>
    <submittedName>
        <fullName evidence="6">UDP-N-acetylmuramoyl-tripeptide--D-alanyl-D-alanine ligase</fullName>
    </submittedName>
</protein>
<dbReference type="InterPro" id="IPR036615">
    <property type="entry name" value="Mur_ligase_C_dom_sf"/>
</dbReference>
<dbReference type="PANTHER" id="PTHR43024">
    <property type="entry name" value="UDP-N-ACETYLMURAMOYL-TRIPEPTIDE--D-ALANYL-D-ALANINE LIGASE"/>
    <property type="match status" value="1"/>
</dbReference>
<dbReference type="EMBL" id="JAGQLN010000007">
    <property type="protein sequence ID" value="MCA9376774.1"/>
    <property type="molecule type" value="Genomic_DNA"/>
</dbReference>
<dbReference type="GO" id="GO:0005524">
    <property type="term" value="F:ATP binding"/>
    <property type="evidence" value="ECO:0007669"/>
    <property type="project" value="UniProtKB-KW"/>
</dbReference>